<dbReference type="AlphaFoldDB" id="A0A183IT62"/>
<dbReference type="WBParaSite" id="SBAD_0000707201-mRNA-1">
    <property type="protein sequence ID" value="SBAD_0000707201-mRNA-1"/>
    <property type="gene ID" value="SBAD_0000707201"/>
</dbReference>
<keyword evidence="1" id="KW-1133">Transmembrane helix</keyword>
<organism evidence="4">
    <name type="scientific">Soboliphyme baturini</name>
    <dbReference type="NCBI Taxonomy" id="241478"/>
    <lineage>
        <taxon>Eukaryota</taxon>
        <taxon>Metazoa</taxon>
        <taxon>Ecdysozoa</taxon>
        <taxon>Nematoda</taxon>
        <taxon>Enoplea</taxon>
        <taxon>Dorylaimia</taxon>
        <taxon>Dioctophymatida</taxon>
        <taxon>Dioctophymatoidea</taxon>
        <taxon>Soboliphymatidae</taxon>
        <taxon>Soboliphyme</taxon>
    </lineage>
</organism>
<reference evidence="4" key="1">
    <citation type="submission" date="2016-06" db="UniProtKB">
        <authorList>
            <consortium name="WormBaseParasite"/>
        </authorList>
    </citation>
    <scope>IDENTIFICATION</scope>
</reference>
<keyword evidence="1" id="KW-0472">Membrane</keyword>
<dbReference type="Proteomes" id="UP000270296">
    <property type="component" value="Unassembled WGS sequence"/>
</dbReference>
<evidence type="ECO:0000313" key="3">
    <source>
        <dbReference type="Proteomes" id="UP000270296"/>
    </source>
</evidence>
<protein>
    <submittedName>
        <fullName evidence="4">DUF5727 domain-containing protein</fullName>
    </submittedName>
</protein>
<name>A0A183IT62_9BILA</name>
<gene>
    <name evidence="2" type="ORF">SBAD_LOCUS6809</name>
</gene>
<dbReference type="OrthoDB" id="5915779at2759"/>
<evidence type="ECO:0000313" key="4">
    <source>
        <dbReference type="WBParaSite" id="SBAD_0000707201-mRNA-1"/>
    </source>
</evidence>
<accession>A0A183IT62</accession>
<evidence type="ECO:0000256" key="1">
    <source>
        <dbReference type="SAM" id="Phobius"/>
    </source>
</evidence>
<sequence>MCFRVTTTATLSHSCPTICSVEKLCTNAKRCRNVWIDREIVNATENSISVLVQVGRLPFAAMLKTTVAEVVAGNRSDSKTYVVDTLPRNGQLVTEIDGLHPNCWYRIQTCVHIPTPYMFTAANVRLPRESVFCLEDEAVRTSKIEYSWNRKSLARSVNPPLLLFFFTALLLTSCIQLL</sequence>
<reference evidence="2 3" key="2">
    <citation type="submission" date="2018-11" db="EMBL/GenBank/DDBJ databases">
        <authorList>
            <consortium name="Pathogen Informatics"/>
        </authorList>
    </citation>
    <scope>NUCLEOTIDE SEQUENCE [LARGE SCALE GENOMIC DNA]</scope>
</reference>
<dbReference type="EMBL" id="UZAM01010063">
    <property type="protein sequence ID" value="VDP10874.1"/>
    <property type="molecule type" value="Genomic_DNA"/>
</dbReference>
<feature type="transmembrane region" description="Helical" evidence="1">
    <location>
        <begin position="160"/>
        <end position="177"/>
    </location>
</feature>
<proteinExistence type="predicted"/>
<keyword evidence="1" id="KW-0812">Transmembrane</keyword>
<evidence type="ECO:0000313" key="2">
    <source>
        <dbReference type="EMBL" id="VDP10874.1"/>
    </source>
</evidence>
<keyword evidence="3" id="KW-1185">Reference proteome</keyword>